<dbReference type="InterPro" id="IPR020568">
    <property type="entry name" value="Ribosomal_Su5_D2-typ_SF"/>
</dbReference>
<dbReference type="InterPro" id="IPR015269">
    <property type="entry name" value="UPF0029_Impact_C"/>
</dbReference>
<dbReference type="InterPro" id="IPR023582">
    <property type="entry name" value="Impact"/>
</dbReference>
<evidence type="ECO:0000259" key="3">
    <source>
        <dbReference type="Pfam" id="PF09186"/>
    </source>
</evidence>
<sequence length="212" mass="23058">MPITPYAVPAETVRHELEIKKSRFITYLAHTPGEEEAKQFIQSLRETYPDARHHSWAFVAGRPESSVQWGCGDDGEPAGTAGKPMLAQLSGANVGEVCAVVVRYFGGIKLGTGGLVKAYGSSVQQALGLLTTREVAVTVPYTISCEYAHIDTIESLLKQHDGVQLDAEFSHNVRLNVRIDARYIDAFLDALKNQTRGQAHAHPLDNITVSGS</sequence>
<evidence type="ECO:0000259" key="2">
    <source>
        <dbReference type="Pfam" id="PF01205"/>
    </source>
</evidence>
<proteinExistence type="inferred from homology"/>
<dbReference type="AlphaFoldDB" id="A0AA47LRX7"/>
<dbReference type="NCBIfam" id="TIGR00257">
    <property type="entry name" value="IMPACT_YIGZ"/>
    <property type="match status" value="1"/>
</dbReference>
<dbReference type="InterPro" id="IPR035647">
    <property type="entry name" value="EFG_III/V"/>
</dbReference>
<dbReference type="InterPro" id="IPR001498">
    <property type="entry name" value="Impact_N"/>
</dbReference>
<dbReference type="InterPro" id="IPR036956">
    <property type="entry name" value="Impact_N_sf"/>
</dbReference>
<comment type="similarity">
    <text evidence="1">Belongs to the IMPACT family.</text>
</comment>
<protein>
    <submittedName>
        <fullName evidence="4">YigZ family protein</fullName>
    </submittedName>
</protein>
<dbReference type="InterPro" id="IPR020569">
    <property type="entry name" value="UPF0029_Impact_CS"/>
</dbReference>
<dbReference type="GO" id="GO:0032561">
    <property type="term" value="F:guanyl ribonucleotide binding"/>
    <property type="evidence" value="ECO:0007669"/>
    <property type="project" value="UniProtKB-ARBA"/>
</dbReference>
<feature type="domain" description="UPF0029" evidence="3">
    <location>
        <begin position="143"/>
        <end position="198"/>
    </location>
</feature>
<dbReference type="GO" id="GO:0017111">
    <property type="term" value="F:ribonucleoside triphosphate phosphatase activity"/>
    <property type="evidence" value="ECO:0007669"/>
    <property type="project" value="UniProtKB-ARBA"/>
</dbReference>
<dbReference type="SUPFAM" id="SSF54980">
    <property type="entry name" value="EF-G C-terminal domain-like"/>
    <property type="match status" value="1"/>
</dbReference>
<name>A0AA47LRX7_9GAMM</name>
<dbReference type="RefSeq" id="WP_269579059.1">
    <property type="nucleotide sequence ID" value="NZ_CP114588.1"/>
</dbReference>
<dbReference type="GO" id="GO:0006446">
    <property type="term" value="P:regulation of translational initiation"/>
    <property type="evidence" value="ECO:0007669"/>
    <property type="project" value="TreeGrafter"/>
</dbReference>
<dbReference type="Proteomes" id="UP001164748">
    <property type="component" value="Chromosome"/>
</dbReference>
<gene>
    <name evidence="4" type="ORF">N8M53_00080</name>
</gene>
<evidence type="ECO:0000313" key="5">
    <source>
        <dbReference type="Proteomes" id="UP001164748"/>
    </source>
</evidence>
<dbReference type="GO" id="GO:0005737">
    <property type="term" value="C:cytoplasm"/>
    <property type="evidence" value="ECO:0007669"/>
    <property type="project" value="TreeGrafter"/>
</dbReference>
<evidence type="ECO:0000313" key="4">
    <source>
        <dbReference type="EMBL" id="WBA08672.1"/>
    </source>
</evidence>
<dbReference type="Gene3D" id="3.30.230.30">
    <property type="entry name" value="Impact, N-terminal domain"/>
    <property type="match status" value="1"/>
</dbReference>
<dbReference type="PANTHER" id="PTHR16301:SF20">
    <property type="entry name" value="IMPACT FAMILY MEMBER YIGZ"/>
    <property type="match status" value="1"/>
</dbReference>
<dbReference type="PANTHER" id="PTHR16301">
    <property type="entry name" value="IMPACT-RELATED"/>
    <property type="match status" value="1"/>
</dbReference>
<dbReference type="SUPFAM" id="SSF54211">
    <property type="entry name" value="Ribosomal protein S5 domain 2-like"/>
    <property type="match status" value="1"/>
</dbReference>
<dbReference type="EMBL" id="CP114588">
    <property type="protein sequence ID" value="WBA08672.1"/>
    <property type="molecule type" value="Genomic_DNA"/>
</dbReference>
<feature type="domain" description="Impact N-terminal" evidence="2">
    <location>
        <begin position="20"/>
        <end position="127"/>
    </location>
</feature>
<reference evidence="4" key="1">
    <citation type="submission" date="2022-09" db="EMBL/GenBank/DDBJ databases">
        <authorList>
            <person name="Li Z.-J."/>
        </authorList>
    </citation>
    <scope>NUCLEOTIDE SEQUENCE</scope>
    <source>
        <strain evidence="4">TGB11</strain>
    </source>
</reference>
<dbReference type="InterPro" id="IPR015796">
    <property type="entry name" value="Impact_YigZ-like"/>
</dbReference>
<dbReference type="PROSITE" id="PS00910">
    <property type="entry name" value="UPF0029"/>
    <property type="match status" value="1"/>
</dbReference>
<dbReference type="GO" id="GO:0043168">
    <property type="term" value="F:anion binding"/>
    <property type="evidence" value="ECO:0007669"/>
    <property type="project" value="UniProtKB-ARBA"/>
</dbReference>
<accession>A0AA47LRX7</accession>
<evidence type="ECO:0000256" key="1">
    <source>
        <dbReference type="ARBA" id="ARBA00007665"/>
    </source>
</evidence>
<dbReference type="Pfam" id="PF01205">
    <property type="entry name" value="Impact_N"/>
    <property type="match status" value="1"/>
</dbReference>
<organism evidence="4 5">
    <name type="scientific">Salinivibrio kushneri</name>
    <dbReference type="NCBI Taxonomy" id="1908198"/>
    <lineage>
        <taxon>Bacteria</taxon>
        <taxon>Pseudomonadati</taxon>
        <taxon>Pseudomonadota</taxon>
        <taxon>Gammaproteobacteria</taxon>
        <taxon>Vibrionales</taxon>
        <taxon>Vibrionaceae</taxon>
        <taxon>Salinivibrio</taxon>
    </lineage>
</organism>
<dbReference type="Gene3D" id="3.30.70.240">
    <property type="match status" value="1"/>
</dbReference>
<dbReference type="Pfam" id="PF09186">
    <property type="entry name" value="DUF1949"/>
    <property type="match status" value="1"/>
</dbReference>